<gene>
    <name evidence="9" type="ORF">WHR41_00262</name>
</gene>
<accession>A0AB34L1Y4</accession>
<evidence type="ECO:0000256" key="6">
    <source>
        <dbReference type="RuleBase" id="RU000682"/>
    </source>
</evidence>
<feature type="compositionally biased region" description="Basic and acidic residues" evidence="7">
    <location>
        <begin position="247"/>
        <end position="256"/>
    </location>
</feature>
<dbReference type="AlphaFoldDB" id="A0AB34L1Y4"/>
<comment type="subcellular location">
    <subcellularLocation>
        <location evidence="1 5 6">Nucleus</location>
    </subcellularLocation>
</comment>
<sequence>MSMDLPTETGEPGPANSGAPSSPGHYAFLNHSTSTVPHNLPPKADNKPLVRQKRKRTSAEDQAILEEAYKRDPKPDKAARQTLVNQVALGEKEVQIWFQNRRQSSRRKARPLLPHEVAQYQASRAAAASSFPAPFTAPNYGSDDSNATIPDESLSENQQHSTPPPPSLPRAPPGPSFEDSYDARAANLAETPSVGQSALAAYHAFRSDSSGRQIPQSAANYGYLANKRRASSFRDDREHSEYMPSREQTRGEDADRRLRKSSSFVRLSMTSEGAAKVVTKDSTSPSPPRPSQQSEPAFNMSQGSGVSSLDLARTSRDGAASSLRRSLSGRSRDSRAWEFWCDKESRAEREEKAEKDGNGSAADAIGLIRANSGRRVLGSLPAKRNATLTKQHSAKRTKLDHPRPSLQRSSTSAGRLQHGSETIGKPALKLKYSESGASIHIPGNDSDKENWSPERVLGPSSQPAMGSRGGPHSRHGRSVLGESRVSGNSVRATRTEKRPPQTPRARAATDRVTDPDQDPELAAFMREHRKSSSISGEEELDCVQGLLSLSQGRWP</sequence>
<feature type="compositionally biased region" description="Pro residues" evidence="7">
    <location>
        <begin position="162"/>
        <end position="175"/>
    </location>
</feature>
<evidence type="ECO:0000256" key="3">
    <source>
        <dbReference type="ARBA" id="ARBA00023155"/>
    </source>
</evidence>
<feature type="region of interest" description="Disordered" evidence="7">
    <location>
        <begin position="133"/>
        <end position="189"/>
    </location>
</feature>
<dbReference type="InterPro" id="IPR051775">
    <property type="entry name" value="Homeobox_domain"/>
</dbReference>
<dbReference type="InterPro" id="IPR009057">
    <property type="entry name" value="Homeodomain-like_sf"/>
</dbReference>
<keyword evidence="4 5" id="KW-0539">Nucleus</keyword>
<dbReference type="InterPro" id="IPR001356">
    <property type="entry name" value="HD"/>
</dbReference>
<dbReference type="CDD" id="cd00086">
    <property type="entry name" value="homeodomain"/>
    <property type="match status" value="1"/>
</dbReference>
<evidence type="ECO:0000256" key="4">
    <source>
        <dbReference type="ARBA" id="ARBA00023242"/>
    </source>
</evidence>
<dbReference type="Proteomes" id="UP000803884">
    <property type="component" value="Unassembled WGS sequence"/>
</dbReference>
<keyword evidence="2 5" id="KW-0238">DNA-binding</keyword>
<keyword evidence="3 5" id="KW-0371">Homeobox</keyword>
<evidence type="ECO:0000313" key="10">
    <source>
        <dbReference type="Proteomes" id="UP000803884"/>
    </source>
</evidence>
<dbReference type="PANTHER" id="PTHR24323:SF7">
    <property type="entry name" value="HOMEOBOX DOMAIN-CONTAINING PROTEIN"/>
    <property type="match status" value="1"/>
</dbReference>
<evidence type="ECO:0000259" key="8">
    <source>
        <dbReference type="PROSITE" id="PS50071"/>
    </source>
</evidence>
<evidence type="ECO:0000256" key="1">
    <source>
        <dbReference type="ARBA" id="ARBA00004123"/>
    </source>
</evidence>
<dbReference type="PROSITE" id="PS50071">
    <property type="entry name" value="HOMEOBOX_2"/>
    <property type="match status" value="1"/>
</dbReference>
<reference evidence="9 10" key="1">
    <citation type="journal article" date="2020" name="Microbiol. Resour. Announc.">
        <title>Draft Genome Sequence of a Cladosporium Species Isolated from the Mesophotic Ascidian Didemnum maculosum.</title>
        <authorList>
            <person name="Gioti A."/>
            <person name="Siaperas R."/>
            <person name="Nikolaivits E."/>
            <person name="Le Goff G."/>
            <person name="Ouazzani J."/>
            <person name="Kotoulas G."/>
            <person name="Topakas E."/>
        </authorList>
    </citation>
    <scope>NUCLEOTIDE SEQUENCE [LARGE SCALE GENOMIC DNA]</scope>
    <source>
        <strain evidence="9 10">TM138-S3</strain>
    </source>
</reference>
<feature type="compositionally biased region" description="Basic and acidic residues" evidence="7">
    <location>
        <begin position="232"/>
        <end position="241"/>
    </location>
</feature>
<evidence type="ECO:0000256" key="7">
    <source>
        <dbReference type="SAM" id="MobiDB-lite"/>
    </source>
</evidence>
<evidence type="ECO:0000256" key="5">
    <source>
        <dbReference type="PROSITE-ProRule" id="PRU00108"/>
    </source>
</evidence>
<dbReference type="RefSeq" id="XP_069234338.1">
    <property type="nucleotide sequence ID" value="XM_069368868.1"/>
</dbReference>
<feature type="compositionally biased region" description="Low complexity" evidence="7">
    <location>
        <begin position="10"/>
        <end position="24"/>
    </location>
</feature>
<feature type="region of interest" description="Disordered" evidence="7">
    <location>
        <begin position="1"/>
        <end position="79"/>
    </location>
</feature>
<feature type="DNA-binding region" description="Homeobox" evidence="5">
    <location>
        <begin position="50"/>
        <end position="109"/>
    </location>
</feature>
<feature type="compositionally biased region" description="Low complexity" evidence="7">
    <location>
        <begin position="317"/>
        <end position="329"/>
    </location>
</feature>
<dbReference type="GO" id="GO:0005634">
    <property type="term" value="C:nucleus"/>
    <property type="evidence" value="ECO:0007669"/>
    <property type="project" value="UniProtKB-SubCell"/>
</dbReference>
<proteinExistence type="predicted"/>
<organism evidence="9 10">
    <name type="scientific">Cladosporium halotolerans</name>
    <dbReference type="NCBI Taxonomy" id="1052096"/>
    <lineage>
        <taxon>Eukaryota</taxon>
        <taxon>Fungi</taxon>
        <taxon>Dikarya</taxon>
        <taxon>Ascomycota</taxon>
        <taxon>Pezizomycotina</taxon>
        <taxon>Dothideomycetes</taxon>
        <taxon>Dothideomycetidae</taxon>
        <taxon>Cladosporiales</taxon>
        <taxon>Cladosporiaceae</taxon>
        <taxon>Cladosporium</taxon>
    </lineage>
</organism>
<feature type="compositionally biased region" description="Polar residues" evidence="7">
    <location>
        <begin position="207"/>
        <end position="219"/>
    </location>
</feature>
<evidence type="ECO:0000313" key="9">
    <source>
        <dbReference type="EMBL" id="KAL1591233.1"/>
    </source>
</evidence>
<feature type="compositionally biased region" description="Basic and acidic residues" evidence="7">
    <location>
        <begin position="67"/>
        <end position="79"/>
    </location>
</feature>
<dbReference type="Gene3D" id="1.10.10.60">
    <property type="entry name" value="Homeodomain-like"/>
    <property type="match status" value="1"/>
</dbReference>
<dbReference type="SUPFAM" id="SSF46689">
    <property type="entry name" value="Homeodomain-like"/>
    <property type="match status" value="1"/>
</dbReference>
<dbReference type="GO" id="GO:0000981">
    <property type="term" value="F:DNA-binding transcription factor activity, RNA polymerase II-specific"/>
    <property type="evidence" value="ECO:0007669"/>
    <property type="project" value="InterPro"/>
</dbReference>
<name>A0AB34L1Y4_9PEZI</name>
<evidence type="ECO:0000256" key="2">
    <source>
        <dbReference type="ARBA" id="ARBA00023125"/>
    </source>
</evidence>
<dbReference type="InterPro" id="IPR017970">
    <property type="entry name" value="Homeobox_CS"/>
</dbReference>
<feature type="domain" description="Homeobox" evidence="8">
    <location>
        <begin position="48"/>
        <end position="108"/>
    </location>
</feature>
<feature type="compositionally biased region" description="Basic and acidic residues" evidence="7">
    <location>
        <begin position="330"/>
        <end position="357"/>
    </location>
</feature>
<dbReference type="Pfam" id="PF00046">
    <property type="entry name" value="Homeodomain"/>
    <property type="match status" value="1"/>
</dbReference>
<dbReference type="EMBL" id="JAAQHG020000001">
    <property type="protein sequence ID" value="KAL1591233.1"/>
    <property type="molecule type" value="Genomic_DNA"/>
</dbReference>
<feature type="region of interest" description="Disordered" evidence="7">
    <location>
        <begin position="207"/>
        <end position="519"/>
    </location>
</feature>
<dbReference type="SMART" id="SM00389">
    <property type="entry name" value="HOX"/>
    <property type="match status" value="1"/>
</dbReference>
<dbReference type="PROSITE" id="PS00027">
    <property type="entry name" value="HOMEOBOX_1"/>
    <property type="match status" value="1"/>
</dbReference>
<dbReference type="PANTHER" id="PTHR24323">
    <property type="entry name" value="CEH-10 HOMEODOMAIN-CONTAINING HOMOLOG"/>
    <property type="match status" value="1"/>
</dbReference>
<comment type="caution">
    <text evidence="9">The sequence shown here is derived from an EMBL/GenBank/DDBJ whole genome shotgun (WGS) entry which is preliminary data.</text>
</comment>
<dbReference type="GO" id="GO:0000976">
    <property type="term" value="F:transcription cis-regulatory region binding"/>
    <property type="evidence" value="ECO:0007669"/>
    <property type="project" value="TreeGrafter"/>
</dbReference>
<feature type="compositionally biased region" description="Polar residues" evidence="7">
    <location>
        <begin position="261"/>
        <end position="271"/>
    </location>
</feature>
<dbReference type="GeneID" id="96001706"/>
<protein>
    <recommendedName>
        <fullName evidence="8">Homeobox domain-containing protein</fullName>
    </recommendedName>
</protein>
<keyword evidence="10" id="KW-1185">Reference proteome</keyword>